<accession>A0A8J3ILI4</accession>
<dbReference type="EMBL" id="BNJK01000001">
    <property type="protein sequence ID" value="GHO92910.1"/>
    <property type="molecule type" value="Genomic_DNA"/>
</dbReference>
<organism evidence="2 3">
    <name type="scientific">Reticulibacter mediterranei</name>
    <dbReference type="NCBI Taxonomy" id="2778369"/>
    <lineage>
        <taxon>Bacteria</taxon>
        <taxon>Bacillati</taxon>
        <taxon>Chloroflexota</taxon>
        <taxon>Ktedonobacteria</taxon>
        <taxon>Ktedonobacterales</taxon>
        <taxon>Reticulibacteraceae</taxon>
        <taxon>Reticulibacter</taxon>
    </lineage>
</organism>
<sequence length="130" mass="14442">MNNPIEIRKVVIGVILSTLWICSFLFIKDSLIIDWTGDGSSTTGLKTVVIIVGLLVLFFYNQFYPSSPETTKLNWTVTLTLGWLALIVFYPFKDINVAEGTRGAVGFFALIAGLAVCVLWVRFFSDEIVA</sequence>
<feature type="transmembrane region" description="Helical" evidence="1">
    <location>
        <begin position="7"/>
        <end position="27"/>
    </location>
</feature>
<feature type="transmembrane region" description="Helical" evidence="1">
    <location>
        <begin position="73"/>
        <end position="92"/>
    </location>
</feature>
<feature type="transmembrane region" description="Helical" evidence="1">
    <location>
        <begin position="104"/>
        <end position="124"/>
    </location>
</feature>
<keyword evidence="1" id="KW-0472">Membrane</keyword>
<proteinExistence type="predicted"/>
<evidence type="ECO:0000313" key="2">
    <source>
        <dbReference type="EMBL" id="GHO92910.1"/>
    </source>
</evidence>
<keyword evidence="3" id="KW-1185">Reference proteome</keyword>
<gene>
    <name evidence="2" type="ORF">KSF_029580</name>
</gene>
<dbReference type="RefSeq" id="WP_220203720.1">
    <property type="nucleotide sequence ID" value="NZ_BNJK01000001.1"/>
</dbReference>
<keyword evidence="1" id="KW-1133">Transmembrane helix</keyword>
<keyword evidence="1" id="KW-0812">Transmembrane</keyword>
<evidence type="ECO:0000256" key="1">
    <source>
        <dbReference type="SAM" id="Phobius"/>
    </source>
</evidence>
<evidence type="ECO:0000313" key="3">
    <source>
        <dbReference type="Proteomes" id="UP000597444"/>
    </source>
</evidence>
<reference evidence="2" key="1">
    <citation type="submission" date="2020-10" db="EMBL/GenBank/DDBJ databases">
        <title>Taxonomic study of unclassified bacteria belonging to the class Ktedonobacteria.</title>
        <authorList>
            <person name="Yabe S."/>
            <person name="Wang C.M."/>
            <person name="Zheng Y."/>
            <person name="Sakai Y."/>
            <person name="Cavaletti L."/>
            <person name="Monciardini P."/>
            <person name="Donadio S."/>
        </authorList>
    </citation>
    <scope>NUCLEOTIDE SEQUENCE</scope>
    <source>
        <strain evidence="2">ID150040</strain>
    </source>
</reference>
<name>A0A8J3ILI4_9CHLR</name>
<feature type="transmembrane region" description="Helical" evidence="1">
    <location>
        <begin position="39"/>
        <end position="61"/>
    </location>
</feature>
<comment type="caution">
    <text evidence="2">The sequence shown here is derived from an EMBL/GenBank/DDBJ whole genome shotgun (WGS) entry which is preliminary data.</text>
</comment>
<protein>
    <submittedName>
        <fullName evidence="2">Uncharacterized protein</fullName>
    </submittedName>
</protein>
<dbReference type="Proteomes" id="UP000597444">
    <property type="component" value="Unassembled WGS sequence"/>
</dbReference>
<dbReference type="AlphaFoldDB" id="A0A8J3ILI4"/>